<evidence type="ECO:0000313" key="1">
    <source>
        <dbReference type="Proteomes" id="UP000887577"/>
    </source>
</evidence>
<evidence type="ECO:0000313" key="2">
    <source>
        <dbReference type="WBParaSite" id="PSU_v2.g9725.t1"/>
    </source>
</evidence>
<dbReference type="Proteomes" id="UP000887577">
    <property type="component" value="Unplaced"/>
</dbReference>
<organism evidence="1 2">
    <name type="scientific">Panagrolaimus superbus</name>
    <dbReference type="NCBI Taxonomy" id="310955"/>
    <lineage>
        <taxon>Eukaryota</taxon>
        <taxon>Metazoa</taxon>
        <taxon>Ecdysozoa</taxon>
        <taxon>Nematoda</taxon>
        <taxon>Chromadorea</taxon>
        <taxon>Rhabditida</taxon>
        <taxon>Tylenchina</taxon>
        <taxon>Panagrolaimomorpha</taxon>
        <taxon>Panagrolaimoidea</taxon>
        <taxon>Panagrolaimidae</taxon>
        <taxon>Panagrolaimus</taxon>
    </lineage>
</organism>
<keyword evidence="1" id="KW-1185">Reference proteome</keyword>
<dbReference type="WBParaSite" id="PSU_v2.g9725.t1">
    <property type="protein sequence ID" value="PSU_v2.g9725.t1"/>
    <property type="gene ID" value="PSU_v2.g9725"/>
</dbReference>
<name>A0A914ZHF5_9BILA</name>
<protein>
    <submittedName>
        <fullName evidence="2">Uncharacterized protein</fullName>
    </submittedName>
</protein>
<accession>A0A914ZHF5</accession>
<reference evidence="2" key="1">
    <citation type="submission" date="2022-11" db="UniProtKB">
        <authorList>
            <consortium name="WormBaseParasite"/>
        </authorList>
    </citation>
    <scope>IDENTIFICATION</scope>
</reference>
<sequence>MEAGRSNYKADFMSIMEDELSIAGAPSVALTYKGGEEMKQTFTHTHFLIDIIAAFSIRRSVEHLLRESGSQIRCLHGMKVISAVWVCFYLKLLTVF</sequence>
<dbReference type="AlphaFoldDB" id="A0A914ZHF5"/>
<proteinExistence type="predicted"/>